<dbReference type="EMBL" id="LR798360">
    <property type="protein sequence ID" value="CAB5226465.1"/>
    <property type="molecule type" value="Genomic_DNA"/>
</dbReference>
<proteinExistence type="predicted"/>
<sequence>MIYQDMAEYLTYNGMYVGIVVQNNDPQYRGRVKVFVPHISPTVYKNWIENTKDKAAKDRMFKFLGDNIGSDLTDIVDDLKLILPWAEVSSPVAGEATMGRYHASSHLATTSDGSNREYLYGSTPTAYTQNTDNISEKPGHIFDMANVNLSDAFNNPQLTNVNNVNKLSYNYTPECYSNSGKGSFAIPNVGTHVWIFFNCGDPLKPVVFGVSHGAADWSSIYDASPGNPGMDYPGEYENASISSENINAETYRNKYVINQKGGTLAFVNTDNRELLKLTHYSGSFKEFNNQANIELAVNNDQKLVLGDTFDTVRGTRNTFTQRDYDNVIAGDHYRKVGDLNVSLYKQWKSIMDPIADIKQLFDIRRTYGVHESVTSYLKLNSSQQIQSGSFDLCPVCAGGQTNLAINDSFAPGYRAWANVAQAQVQGGNTVGKKNIFGTPQWGVGAVEGAGSGFIGSFITGIIQNFLPSQIAAITSNLPLVGSDGSTLQNAPGSPLGSKCPCCGGTGLSPSSFNGVWAPETKKLIDLPRKMLDAIPELAKVEAQMGLGGSEIIEITKHKIETIGTVMNDWGAVRIDPKGKIEPSYVQIQPGGTLVARTPTPLIEQVQIDDLPGGTYTLNVCNRYNVLVGAGGLNLKSYGVVNLTGALTNIAGEQVNIGSANEVNIDGGKRLSLVGDIIHIKQRNNEQVLLDGDVGISGNLIVKGGVYIEHKLAAHGTDVPQRKRENDPTTVSGGPVPEMCNGVSIPMDVGGKVSNPKTRELKPGGGTFLYMGYTDPGTKVGWVPSDSSNKIGIIKTGTTMSLALPAIPGTSSTTIAGTYTITAQADIPVYSTGFAVEGTGPSGNGGSPASNNQVQTSKPTDVLSLRGLPSSEVQKLVAAAKVPNSGGASLFPVMNVGTGAHVDSLVMAPHTHSFDEGEVGSHMAVRQSFIGSNGLALGGETHFGDIKTANPLLDFAKGQLS</sequence>
<reference evidence="2" key="1">
    <citation type="submission" date="2020-05" db="EMBL/GenBank/DDBJ databases">
        <authorList>
            <person name="Chiriac C."/>
            <person name="Salcher M."/>
            <person name="Ghai R."/>
            <person name="Kavagutti S V."/>
        </authorList>
    </citation>
    <scope>NUCLEOTIDE SEQUENCE</scope>
</reference>
<evidence type="ECO:0000256" key="1">
    <source>
        <dbReference type="SAM" id="MobiDB-lite"/>
    </source>
</evidence>
<gene>
    <name evidence="2" type="ORF">UFOVP760_239</name>
</gene>
<protein>
    <submittedName>
        <fullName evidence="2">Uncharacterized protein</fullName>
    </submittedName>
</protein>
<organism evidence="2">
    <name type="scientific">uncultured Caudovirales phage</name>
    <dbReference type="NCBI Taxonomy" id="2100421"/>
    <lineage>
        <taxon>Viruses</taxon>
        <taxon>Duplodnaviria</taxon>
        <taxon>Heunggongvirae</taxon>
        <taxon>Uroviricota</taxon>
        <taxon>Caudoviricetes</taxon>
        <taxon>Peduoviridae</taxon>
        <taxon>Maltschvirus</taxon>
        <taxon>Maltschvirus maltsch</taxon>
    </lineage>
</organism>
<name>A0A6J7X6T1_9CAUD</name>
<accession>A0A6J7X6T1</accession>
<feature type="region of interest" description="Disordered" evidence="1">
    <location>
        <begin position="837"/>
        <end position="857"/>
    </location>
</feature>
<feature type="region of interest" description="Disordered" evidence="1">
    <location>
        <begin position="717"/>
        <end position="737"/>
    </location>
</feature>
<evidence type="ECO:0000313" key="2">
    <source>
        <dbReference type="EMBL" id="CAB5226465.1"/>
    </source>
</evidence>